<evidence type="ECO:0000313" key="2">
    <source>
        <dbReference type="Proteomes" id="UP000655830"/>
    </source>
</evidence>
<gene>
    <name evidence="1" type="ORF">H8718_01335</name>
</gene>
<name>A0A926ICZ6_9FIRM</name>
<protein>
    <submittedName>
        <fullName evidence="1">Uncharacterized protein</fullName>
    </submittedName>
</protein>
<dbReference type="RefSeq" id="WP_177669191.1">
    <property type="nucleotide sequence ID" value="NZ_JACRSY010000002.1"/>
</dbReference>
<dbReference type="AlphaFoldDB" id="A0A926ICZ6"/>
<accession>A0A926ICZ6</accession>
<proteinExistence type="predicted"/>
<keyword evidence="2" id="KW-1185">Reference proteome</keyword>
<dbReference type="EMBL" id="JACRSY010000002">
    <property type="protein sequence ID" value="MBC8578183.1"/>
    <property type="molecule type" value="Genomic_DNA"/>
</dbReference>
<evidence type="ECO:0000313" key="1">
    <source>
        <dbReference type="EMBL" id="MBC8578183.1"/>
    </source>
</evidence>
<reference evidence="1" key="1">
    <citation type="submission" date="2020-08" db="EMBL/GenBank/DDBJ databases">
        <title>Genome public.</title>
        <authorList>
            <person name="Liu C."/>
            <person name="Sun Q."/>
        </authorList>
    </citation>
    <scope>NUCLEOTIDE SEQUENCE</scope>
    <source>
        <strain evidence="1">NSJ-12</strain>
    </source>
</reference>
<dbReference type="Proteomes" id="UP000655830">
    <property type="component" value="Unassembled WGS sequence"/>
</dbReference>
<sequence>MAHIKVAIVNEDGGTTLLGEELNRGNEVVEALRHINKLGLLFKEPLEGLNHR</sequence>
<comment type="caution">
    <text evidence="1">The sequence shown here is derived from an EMBL/GenBank/DDBJ whole genome shotgun (WGS) entry which is preliminary data.</text>
</comment>
<organism evidence="1 2">
    <name type="scientific">Zhenhengia yiwuensis</name>
    <dbReference type="NCBI Taxonomy" id="2763666"/>
    <lineage>
        <taxon>Bacteria</taxon>
        <taxon>Bacillati</taxon>
        <taxon>Bacillota</taxon>
        <taxon>Clostridia</taxon>
        <taxon>Lachnospirales</taxon>
        <taxon>Lachnospiraceae</taxon>
        <taxon>Zhenhengia</taxon>
    </lineage>
</organism>